<comment type="caution">
    <text evidence="1">The sequence shown here is derived from an EMBL/GenBank/DDBJ whole genome shotgun (WGS) entry which is preliminary data.</text>
</comment>
<name>A0A5D3DGV7_CUCMM</name>
<organism evidence="1 2">
    <name type="scientific">Cucumis melo var. makuwa</name>
    <name type="common">Oriental melon</name>
    <dbReference type="NCBI Taxonomy" id="1194695"/>
    <lineage>
        <taxon>Eukaryota</taxon>
        <taxon>Viridiplantae</taxon>
        <taxon>Streptophyta</taxon>
        <taxon>Embryophyta</taxon>
        <taxon>Tracheophyta</taxon>
        <taxon>Spermatophyta</taxon>
        <taxon>Magnoliopsida</taxon>
        <taxon>eudicotyledons</taxon>
        <taxon>Gunneridae</taxon>
        <taxon>Pentapetalae</taxon>
        <taxon>rosids</taxon>
        <taxon>fabids</taxon>
        <taxon>Cucurbitales</taxon>
        <taxon>Cucurbitaceae</taxon>
        <taxon>Benincaseae</taxon>
        <taxon>Cucumis</taxon>
    </lineage>
</organism>
<gene>
    <name evidence="1" type="ORF">E5676_scaffold584G00350</name>
</gene>
<sequence length="105" mass="11919">MLDCLKNPRSSIFINGKPRGRIVASRGIRKGHPLPFVFLLISKVRGTITNKLHDNGHLEGFMVGKDRVHIPILQYADDTILFCKDDEVMLLKLKEAIDLFEWCSG</sequence>
<dbReference type="EMBL" id="SSTD01004953">
    <property type="protein sequence ID" value="TYK22580.1"/>
    <property type="molecule type" value="Genomic_DNA"/>
</dbReference>
<accession>A0A5D3DGV7</accession>
<protein>
    <submittedName>
        <fullName evidence="1">Retrovirus-related Pol polyprotein LINE-1</fullName>
    </submittedName>
</protein>
<dbReference type="AlphaFoldDB" id="A0A5D3DGV7"/>
<proteinExistence type="predicted"/>
<dbReference type="Proteomes" id="UP000321947">
    <property type="component" value="Unassembled WGS sequence"/>
</dbReference>
<evidence type="ECO:0000313" key="1">
    <source>
        <dbReference type="EMBL" id="TYK22580.1"/>
    </source>
</evidence>
<evidence type="ECO:0000313" key="2">
    <source>
        <dbReference type="Proteomes" id="UP000321947"/>
    </source>
</evidence>
<reference evidence="1 2" key="1">
    <citation type="submission" date="2019-08" db="EMBL/GenBank/DDBJ databases">
        <title>Draft genome sequences of two oriental melons (Cucumis melo L. var makuwa).</title>
        <authorList>
            <person name="Kwon S.-Y."/>
        </authorList>
    </citation>
    <scope>NUCLEOTIDE SEQUENCE [LARGE SCALE GENOMIC DNA]</scope>
    <source>
        <strain evidence="2">cv. Chang Bougi</strain>
        <tissue evidence="1">Leaf</tissue>
    </source>
</reference>